<dbReference type="OrthoDB" id="10624345at2759"/>
<dbReference type="Proteomes" id="UP000257109">
    <property type="component" value="Unassembled WGS sequence"/>
</dbReference>
<evidence type="ECO:0000313" key="1">
    <source>
        <dbReference type="EMBL" id="RDY04093.1"/>
    </source>
</evidence>
<dbReference type="EMBL" id="QJKJ01002154">
    <property type="protein sequence ID" value="RDY04093.1"/>
    <property type="molecule type" value="Genomic_DNA"/>
</dbReference>
<comment type="caution">
    <text evidence="1">The sequence shown here is derived from an EMBL/GenBank/DDBJ whole genome shotgun (WGS) entry which is preliminary data.</text>
</comment>
<reference evidence="1" key="1">
    <citation type="submission" date="2018-05" db="EMBL/GenBank/DDBJ databases">
        <title>Draft genome of Mucuna pruriens seed.</title>
        <authorList>
            <person name="Nnadi N.E."/>
            <person name="Vos R."/>
            <person name="Hasami M.H."/>
            <person name="Devisetty U.K."/>
            <person name="Aguiy J.C."/>
        </authorList>
    </citation>
    <scope>NUCLEOTIDE SEQUENCE [LARGE SCALE GENOMIC DNA]</scope>
    <source>
        <strain evidence="1">JCA_2017</strain>
    </source>
</reference>
<evidence type="ECO:0000313" key="2">
    <source>
        <dbReference type="Proteomes" id="UP000257109"/>
    </source>
</evidence>
<proteinExistence type="predicted"/>
<sequence length="239" mass="26406">MGYRALLENTGLAGTMLASSALKGLCQNSQGWFGGRMSISVCSGAKFDPLLAASNIYRIFKQKSSLHRKWSSPRGSPFLTGSMVLNPAKILPYKHAIVAYGVTIASLPSQIAYGDWQKIHHAILPRHCHLTTLLLNKGWLKERALQLVARNERDPRLHLTSCRTILRCSRGKIEPPIAIRASTMACMHGRNSEIELLQGCVVKFSMKLVRLCMSIRVKEVVDFVPQLPIIGATDDACIP</sequence>
<accession>A0A371HMR1</accession>
<name>A0A371HMR1_MUCPR</name>
<keyword evidence="2" id="KW-1185">Reference proteome</keyword>
<dbReference type="AlphaFoldDB" id="A0A371HMR1"/>
<feature type="non-terminal residue" evidence="1">
    <location>
        <position position="1"/>
    </location>
</feature>
<protein>
    <submittedName>
        <fullName evidence="1">Uncharacterized protein</fullName>
    </submittedName>
</protein>
<gene>
    <name evidence="1" type="ORF">CR513_12239</name>
</gene>
<organism evidence="1 2">
    <name type="scientific">Mucuna pruriens</name>
    <name type="common">Velvet bean</name>
    <name type="synonym">Dolichos pruriens</name>
    <dbReference type="NCBI Taxonomy" id="157652"/>
    <lineage>
        <taxon>Eukaryota</taxon>
        <taxon>Viridiplantae</taxon>
        <taxon>Streptophyta</taxon>
        <taxon>Embryophyta</taxon>
        <taxon>Tracheophyta</taxon>
        <taxon>Spermatophyta</taxon>
        <taxon>Magnoliopsida</taxon>
        <taxon>eudicotyledons</taxon>
        <taxon>Gunneridae</taxon>
        <taxon>Pentapetalae</taxon>
        <taxon>rosids</taxon>
        <taxon>fabids</taxon>
        <taxon>Fabales</taxon>
        <taxon>Fabaceae</taxon>
        <taxon>Papilionoideae</taxon>
        <taxon>50 kb inversion clade</taxon>
        <taxon>NPAAA clade</taxon>
        <taxon>indigoferoid/millettioid clade</taxon>
        <taxon>Phaseoleae</taxon>
        <taxon>Mucuna</taxon>
    </lineage>
</organism>